<dbReference type="AlphaFoldDB" id="A0A174LUN6"/>
<dbReference type="InterPro" id="IPR025285">
    <property type="entry name" value="DUF4145"/>
</dbReference>
<dbReference type="EMBL" id="CZAP01000004">
    <property type="protein sequence ID" value="CUP25445.1"/>
    <property type="molecule type" value="Genomic_DNA"/>
</dbReference>
<proteinExistence type="predicted"/>
<dbReference type="RefSeq" id="WP_065421875.1">
    <property type="nucleotide sequence ID" value="NZ_CP083682.1"/>
</dbReference>
<evidence type="ECO:0000313" key="2">
    <source>
        <dbReference type="EMBL" id="CUP25445.1"/>
    </source>
</evidence>
<evidence type="ECO:0000313" key="3">
    <source>
        <dbReference type="Proteomes" id="UP000095576"/>
    </source>
</evidence>
<reference evidence="2 3" key="1">
    <citation type="submission" date="2015-09" db="EMBL/GenBank/DDBJ databases">
        <authorList>
            <consortium name="Pathogen Informatics"/>
        </authorList>
    </citation>
    <scope>NUCLEOTIDE SEQUENCE [LARGE SCALE GENOMIC DNA]</scope>
    <source>
        <strain evidence="2 3">2789STDY5834899</strain>
    </source>
</reference>
<feature type="domain" description="DUF4145" evidence="1">
    <location>
        <begin position="97"/>
        <end position="172"/>
    </location>
</feature>
<gene>
    <name evidence="2" type="ORF">ERS852511_01578</name>
</gene>
<sequence>MSKYIQPSINLQSFHCPNCGVFSQHTWSNEIYCIYIQDRADGGRERASYNLNDYATAKCIHCSDISIWKGQIMVYPLTGNIEIANSDLPEDIQNDYNEAKNIVNISPRGAAALLRLAIQKLCKHLGEKGENINEDIKNLVKKGLPQTMQQALDSVRVIGNSAVHPGTIDLNDKIEIAYALFGFINIICEVLITQPKKIKEYYENNIPEGIRKNIEKRDNS</sequence>
<organism evidence="2 3">
    <name type="scientific">Bacteroides thetaiotaomicron</name>
    <dbReference type="NCBI Taxonomy" id="818"/>
    <lineage>
        <taxon>Bacteria</taxon>
        <taxon>Pseudomonadati</taxon>
        <taxon>Bacteroidota</taxon>
        <taxon>Bacteroidia</taxon>
        <taxon>Bacteroidales</taxon>
        <taxon>Bacteroidaceae</taxon>
        <taxon>Bacteroides</taxon>
    </lineage>
</organism>
<protein>
    <recommendedName>
        <fullName evidence="1">DUF4145 domain-containing protein</fullName>
    </recommendedName>
</protein>
<accession>A0A174LUN6</accession>
<name>A0A174LUN6_BACT4</name>
<dbReference type="Pfam" id="PF13643">
    <property type="entry name" value="DUF4145"/>
    <property type="match status" value="1"/>
</dbReference>
<dbReference type="Proteomes" id="UP000095576">
    <property type="component" value="Unassembled WGS sequence"/>
</dbReference>
<evidence type="ECO:0000259" key="1">
    <source>
        <dbReference type="Pfam" id="PF13643"/>
    </source>
</evidence>